<gene>
    <name evidence="1" type="ORF">CXB51_017257</name>
</gene>
<dbReference type="EMBL" id="JAHUZN010000007">
    <property type="protein sequence ID" value="KAG8489241.1"/>
    <property type="molecule type" value="Genomic_DNA"/>
</dbReference>
<dbReference type="OrthoDB" id="999645at2759"/>
<name>A0A8J5Z161_9ROSI</name>
<keyword evidence="2" id="KW-1185">Reference proteome</keyword>
<dbReference type="Proteomes" id="UP000701853">
    <property type="component" value="Chromosome 7"/>
</dbReference>
<dbReference type="AlphaFoldDB" id="A0A8J5Z161"/>
<reference evidence="1 2" key="1">
    <citation type="journal article" date="2021" name="bioRxiv">
        <title>The Gossypium anomalum genome as a resource for cotton improvement and evolutionary analysis of hybrid incompatibility.</title>
        <authorList>
            <person name="Grover C.E."/>
            <person name="Yuan D."/>
            <person name="Arick M.A."/>
            <person name="Miller E.R."/>
            <person name="Hu G."/>
            <person name="Peterson D.G."/>
            <person name="Wendel J.F."/>
            <person name="Udall J.A."/>
        </authorList>
    </citation>
    <scope>NUCLEOTIDE SEQUENCE [LARGE SCALE GENOMIC DNA]</scope>
    <source>
        <strain evidence="1">JFW-Udall</strain>
        <tissue evidence="1">Leaf</tissue>
    </source>
</reference>
<accession>A0A8J5Z161</accession>
<evidence type="ECO:0000313" key="2">
    <source>
        <dbReference type="Proteomes" id="UP000701853"/>
    </source>
</evidence>
<sequence>MVLCKEIWSLVYYHRWERFCIILKKNTIIPIVQEFYTVLKDEGTQRPYGFMWETVTVRGKDVSLTPRAICEFYDAPYYESDFLKNIDLINFNDIDMDSIVKYLIENRSEWKYRPDTRLPTNFNQAIMLPIAKM</sequence>
<protein>
    <submittedName>
        <fullName evidence="1">Uncharacterized protein</fullName>
    </submittedName>
</protein>
<organism evidence="1 2">
    <name type="scientific">Gossypium anomalum</name>
    <dbReference type="NCBI Taxonomy" id="47600"/>
    <lineage>
        <taxon>Eukaryota</taxon>
        <taxon>Viridiplantae</taxon>
        <taxon>Streptophyta</taxon>
        <taxon>Embryophyta</taxon>
        <taxon>Tracheophyta</taxon>
        <taxon>Spermatophyta</taxon>
        <taxon>Magnoliopsida</taxon>
        <taxon>eudicotyledons</taxon>
        <taxon>Gunneridae</taxon>
        <taxon>Pentapetalae</taxon>
        <taxon>rosids</taxon>
        <taxon>malvids</taxon>
        <taxon>Malvales</taxon>
        <taxon>Malvaceae</taxon>
        <taxon>Malvoideae</taxon>
        <taxon>Gossypium</taxon>
    </lineage>
</organism>
<comment type="caution">
    <text evidence="1">The sequence shown here is derived from an EMBL/GenBank/DDBJ whole genome shotgun (WGS) entry which is preliminary data.</text>
</comment>
<evidence type="ECO:0000313" key="1">
    <source>
        <dbReference type="EMBL" id="KAG8489241.1"/>
    </source>
</evidence>
<proteinExistence type="predicted"/>